<name>A0ABS2R6E6_9BACI</name>
<sequence length="70" mass="8496">MPKEKRVDPLTSEERGQYIKRFIDTYKDPKWDWSKYDIHHVVPIQYGGDHSFDNLFPLPRDIHQQVVTPW</sequence>
<proteinExistence type="predicted"/>
<dbReference type="RefSeq" id="WP_139345595.1">
    <property type="nucleotide sequence ID" value="NZ_JAFBFH010000013.1"/>
</dbReference>
<dbReference type="GO" id="GO:0004519">
    <property type="term" value="F:endonuclease activity"/>
    <property type="evidence" value="ECO:0007669"/>
    <property type="project" value="UniProtKB-KW"/>
</dbReference>
<keyword evidence="1" id="KW-0540">Nuclease</keyword>
<reference evidence="1 2" key="1">
    <citation type="submission" date="2021-01" db="EMBL/GenBank/DDBJ databases">
        <title>Genomic Encyclopedia of Type Strains, Phase IV (KMG-IV): sequencing the most valuable type-strain genomes for metagenomic binning, comparative biology and taxonomic classification.</title>
        <authorList>
            <person name="Goeker M."/>
        </authorList>
    </citation>
    <scope>NUCLEOTIDE SEQUENCE [LARGE SCALE GENOMIC DNA]</scope>
    <source>
        <strain evidence="1 2">DSM 105453</strain>
    </source>
</reference>
<evidence type="ECO:0000313" key="2">
    <source>
        <dbReference type="Proteomes" id="UP000823485"/>
    </source>
</evidence>
<comment type="caution">
    <text evidence="1">The sequence shown here is derived from an EMBL/GenBank/DDBJ whole genome shotgun (WGS) entry which is preliminary data.</text>
</comment>
<dbReference type="CDD" id="cd00085">
    <property type="entry name" value="HNHc"/>
    <property type="match status" value="1"/>
</dbReference>
<accession>A0ABS2R6E6</accession>
<organism evidence="1 2">
    <name type="scientific">Siminovitchia thermophila</name>
    <dbReference type="NCBI Taxonomy" id="1245522"/>
    <lineage>
        <taxon>Bacteria</taxon>
        <taxon>Bacillati</taxon>
        <taxon>Bacillota</taxon>
        <taxon>Bacilli</taxon>
        <taxon>Bacillales</taxon>
        <taxon>Bacillaceae</taxon>
        <taxon>Siminovitchia</taxon>
    </lineage>
</organism>
<dbReference type="EMBL" id="JAFBFH010000013">
    <property type="protein sequence ID" value="MBM7715202.1"/>
    <property type="molecule type" value="Genomic_DNA"/>
</dbReference>
<protein>
    <submittedName>
        <fullName evidence="1">5-methylcytosine-specific restriction endonuclease McrA</fullName>
    </submittedName>
</protein>
<keyword evidence="2" id="KW-1185">Reference proteome</keyword>
<dbReference type="InterPro" id="IPR003615">
    <property type="entry name" value="HNH_nuc"/>
</dbReference>
<keyword evidence="1" id="KW-0255">Endonuclease</keyword>
<gene>
    <name evidence="1" type="ORF">JOC94_002189</name>
</gene>
<evidence type="ECO:0000313" key="1">
    <source>
        <dbReference type="EMBL" id="MBM7715202.1"/>
    </source>
</evidence>
<keyword evidence="1" id="KW-0378">Hydrolase</keyword>
<dbReference type="Proteomes" id="UP000823485">
    <property type="component" value="Unassembled WGS sequence"/>
</dbReference>